<sequence>MSNKPIQRSSTAPSIARAYASLGLPTSSSTASWVDRTSTSASHRPSAVSRDSNSRPTKRRKEEEYDSPHHKKTPISRVSSDSSWVDVSPVVETTASTSTSKQSAAQVARSNSAPQPVGSSVGNQAAPASSRASLVASATWPSLGQGSNQVESSSSTTKSASHLRIHKIRTADLKVTIIAHCPIAQSAMDAVQLPYGIQRELARGVTTDLWNWQAVLAKLHLFKDFPKSAAGAYKVASLMLDKPLGSAVDLDVWEELDREQLAILENQGRGLGLQGDWEGVADWYGGRLQQIVKFKEAKDGSLTLELLPLEKRRSFRFARFAGSRRILILRRPKELTPKMQEALCGKFVLCGRVYVPFHTKDTSTYMVEVDEDYQRRPSVHEGDGSRMSLRLFFRAFNDLDLNGDQQMDGAIGP</sequence>
<feature type="compositionally biased region" description="Polar residues" evidence="1">
    <location>
        <begin position="24"/>
        <end position="55"/>
    </location>
</feature>
<protein>
    <submittedName>
        <fullName evidence="2">Uncharacterized protein</fullName>
    </submittedName>
</protein>
<evidence type="ECO:0000313" key="3">
    <source>
        <dbReference type="Proteomes" id="UP000305067"/>
    </source>
</evidence>
<feature type="region of interest" description="Disordered" evidence="1">
    <location>
        <begin position="141"/>
        <end position="161"/>
    </location>
</feature>
<feature type="compositionally biased region" description="Low complexity" evidence="1">
    <location>
        <begin position="78"/>
        <end position="108"/>
    </location>
</feature>
<accession>A0A5C3Q4D5</accession>
<feature type="compositionally biased region" description="Polar residues" evidence="1">
    <location>
        <begin position="109"/>
        <end position="126"/>
    </location>
</feature>
<organism evidence="2 3">
    <name type="scientific">Pterulicium gracile</name>
    <dbReference type="NCBI Taxonomy" id="1884261"/>
    <lineage>
        <taxon>Eukaryota</taxon>
        <taxon>Fungi</taxon>
        <taxon>Dikarya</taxon>
        <taxon>Basidiomycota</taxon>
        <taxon>Agaricomycotina</taxon>
        <taxon>Agaricomycetes</taxon>
        <taxon>Agaricomycetidae</taxon>
        <taxon>Agaricales</taxon>
        <taxon>Pleurotineae</taxon>
        <taxon>Pterulaceae</taxon>
        <taxon>Pterulicium</taxon>
    </lineage>
</organism>
<dbReference type="OrthoDB" id="3059600at2759"/>
<feature type="region of interest" description="Disordered" evidence="1">
    <location>
        <begin position="23"/>
        <end position="126"/>
    </location>
</feature>
<dbReference type="EMBL" id="ML178977">
    <property type="protein sequence ID" value="TFK95078.1"/>
    <property type="molecule type" value="Genomic_DNA"/>
</dbReference>
<dbReference type="STRING" id="1884261.A0A5C3Q4D5"/>
<gene>
    <name evidence="2" type="ORF">BDV98DRAFT_599146</name>
</gene>
<proteinExistence type="predicted"/>
<evidence type="ECO:0000256" key="1">
    <source>
        <dbReference type="SAM" id="MobiDB-lite"/>
    </source>
</evidence>
<evidence type="ECO:0000313" key="2">
    <source>
        <dbReference type="EMBL" id="TFK95078.1"/>
    </source>
</evidence>
<dbReference type="AlphaFoldDB" id="A0A5C3Q4D5"/>
<dbReference type="Proteomes" id="UP000305067">
    <property type="component" value="Unassembled WGS sequence"/>
</dbReference>
<feature type="compositionally biased region" description="Polar residues" evidence="1">
    <location>
        <begin position="141"/>
        <end position="151"/>
    </location>
</feature>
<keyword evidence="3" id="KW-1185">Reference proteome</keyword>
<name>A0A5C3Q4D5_9AGAR</name>
<reference evidence="2 3" key="1">
    <citation type="journal article" date="2019" name="Nat. Ecol. Evol.">
        <title>Megaphylogeny resolves global patterns of mushroom evolution.</title>
        <authorList>
            <person name="Varga T."/>
            <person name="Krizsan K."/>
            <person name="Foldi C."/>
            <person name="Dima B."/>
            <person name="Sanchez-Garcia M."/>
            <person name="Sanchez-Ramirez S."/>
            <person name="Szollosi G.J."/>
            <person name="Szarkandi J.G."/>
            <person name="Papp V."/>
            <person name="Albert L."/>
            <person name="Andreopoulos W."/>
            <person name="Angelini C."/>
            <person name="Antonin V."/>
            <person name="Barry K.W."/>
            <person name="Bougher N.L."/>
            <person name="Buchanan P."/>
            <person name="Buyck B."/>
            <person name="Bense V."/>
            <person name="Catcheside P."/>
            <person name="Chovatia M."/>
            <person name="Cooper J."/>
            <person name="Damon W."/>
            <person name="Desjardin D."/>
            <person name="Finy P."/>
            <person name="Geml J."/>
            <person name="Haridas S."/>
            <person name="Hughes K."/>
            <person name="Justo A."/>
            <person name="Karasinski D."/>
            <person name="Kautmanova I."/>
            <person name="Kiss B."/>
            <person name="Kocsube S."/>
            <person name="Kotiranta H."/>
            <person name="LaButti K.M."/>
            <person name="Lechner B.E."/>
            <person name="Liimatainen K."/>
            <person name="Lipzen A."/>
            <person name="Lukacs Z."/>
            <person name="Mihaltcheva S."/>
            <person name="Morgado L.N."/>
            <person name="Niskanen T."/>
            <person name="Noordeloos M.E."/>
            <person name="Ohm R.A."/>
            <person name="Ortiz-Santana B."/>
            <person name="Ovrebo C."/>
            <person name="Racz N."/>
            <person name="Riley R."/>
            <person name="Savchenko A."/>
            <person name="Shiryaev A."/>
            <person name="Soop K."/>
            <person name="Spirin V."/>
            <person name="Szebenyi C."/>
            <person name="Tomsovsky M."/>
            <person name="Tulloss R.E."/>
            <person name="Uehling J."/>
            <person name="Grigoriev I.V."/>
            <person name="Vagvolgyi C."/>
            <person name="Papp T."/>
            <person name="Martin F.M."/>
            <person name="Miettinen O."/>
            <person name="Hibbett D.S."/>
            <person name="Nagy L.G."/>
        </authorList>
    </citation>
    <scope>NUCLEOTIDE SEQUENCE [LARGE SCALE GENOMIC DNA]</scope>
    <source>
        <strain evidence="2 3">CBS 309.79</strain>
    </source>
</reference>